<dbReference type="GO" id="GO:0003677">
    <property type="term" value="F:DNA binding"/>
    <property type="evidence" value="ECO:0007669"/>
    <property type="project" value="InterPro"/>
</dbReference>
<feature type="domain" description="HTH myb-type" evidence="6">
    <location>
        <begin position="88"/>
        <end position="148"/>
    </location>
</feature>
<evidence type="ECO:0000256" key="2">
    <source>
        <dbReference type="ARBA" id="ARBA00023015"/>
    </source>
</evidence>
<feature type="region of interest" description="Disordered" evidence="5">
    <location>
        <begin position="1"/>
        <end position="28"/>
    </location>
</feature>
<dbReference type="Proteomes" id="UP000436088">
    <property type="component" value="Unassembled WGS sequence"/>
</dbReference>
<proteinExistence type="predicted"/>
<keyword evidence="3" id="KW-0804">Transcription</keyword>
<dbReference type="FunFam" id="1.10.10.60:FF:000002">
    <property type="entry name" value="Myb family transcription factor"/>
    <property type="match status" value="1"/>
</dbReference>
<dbReference type="InterPro" id="IPR017930">
    <property type="entry name" value="Myb_dom"/>
</dbReference>
<sequence length="157" mass="17851">MTQDMEMKEQPAPSNFVTSSSPSTLHHKLTSSMESDRILVDLETDYIVFFTEFFPGNDQDSGNFSVLLNSYDFESRRKETSRGALVDAPVKSRMRWTPELHKAFVEAVNQLGGSERATPKGMLKLMKVEGLTIYHVKSHLQKYITARYRPEPSEGIC</sequence>
<dbReference type="InterPro" id="IPR006447">
    <property type="entry name" value="Myb_dom_plants"/>
</dbReference>
<gene>
    <name evidence="7" type="ORF">F3Y22_tig00110839pilonHSYRG00119</name>
</gene>
<evidence type="ECO:0000256" key="3">
    <source>
        <dbReference type="ARBA" id="ARBA00023163"/>
    </source>
</evidence>
<keyword evidence="4" id="KW-0539">Nucleus</keyword>
<accession>A0A6A2ZLP8</accession>
<dbReference type="NCBIfam" id="TIGR01557">
    <property type="entry name" value="myb_SHAQKYF"/>
    <property type="match status" value="1"/>
</dbReference>
<dbReference type="InterPro" id="IPR009057">
    <property type="entry name" value="Homeodomain-like_sf"/>
</dbReference>
<reference evidence="7" key="1">
    <citation type="submission" date="2019-09" db="EMBL/GenBank/DDBJ databases">
        <title>Draft genome information of white flower Hibiscus syriacus.</title>
        <authorList>
            <person name="Kim Y.-M."/>
        </authorList>
    </citation>
    <scope>NUCLEOTIDE SEQUENCE [LARGE SCALE GENOMIC DNA]</scope>
    <source>
        <strain evidence="7">YM2019G1</strain>
    </source>
</reference>
<comment type="subcellular location">
    <subcellularLocation>
        <location evidence="1">Nucleus</location>
    </subcellularLocation>
</comment>
<dbReference type="PROSITE" id="PS51294">
    <property type="entry name" value="HTH_MYB"/>
    <property type="match status" value="1"/>
</dbReference>
<organism evidence="7 8">
    <name type="scientific">Hibiscus syriacus</name>
    <name type="common">Rose of Sharon</name>
    <dbReference type="NCBI Taxonomy" id="106335"/>
    <lineage>
        <taxon>Eukaryota</taxon>
        <taxon>Viridiplantae</taxon>
        <taxon>Streptophyta</taxon>
        <taxon>Embryophyta</taxon>
        <taxon>Tracheophyta</taxon>
        <taxon>Spermatophyta</taxon>
        <taxon>Magnoliopsida</taxon>
        <taxon>eudicotyledons</taxon>
        <taxon>Gunneridae</taxon>
        <taxon>Pentapetalae</taxon>
        <taxon>rosids</taxon>
        <taxon>malvids</taxon>
        <taxon>Malvales</taxon>
        <taxon>Malvaceae</taxon>
        <taxon>Malvoideae</taxon>
        <taxon>Hibiscus</taxon>
    </lineage>
</organism>
<evidence type="ECO:0000256" key="4">
    <source>
        <dbReference type="ARBA" id="ARBA00023242"/>
    </source>
</evidence>
<feature type="compositionally biased region" description="Polar residues" evidence="5">
    <location>
        <begin position="12"/>
        <end position="24"/>
    </location>
</feature>
<dbReference type="EMBL" id="VEPZ02001135">
    <property type="protein sequence ID" value="KAE8692407.1"/>
    <property type="molecule type" value="Genomic_DNA"/>
</dbReference>
<name>A0A6A2ZLP8_HIBSY</name>
<evidence type="ECO:0000313" key="7">
    <source>
        <dbReference type="EMBL" id="KAE8692407.1"/>
    </source>
</evidence>
<evidence type="ECO:0000256" key="5">
    <source>
        <dbReference type="SAM" id="MobiDB-lite"/>
    </source>
</evidence>
<dbReference type="GO" id="GO:0005634">
    <property type="term" value="C:nucleus"/>
    <property type="evidence" value="ECO:0007669"/>
    <property type="project" value="UniProtKB-SubCell"/>
</dbReference>
<comment type="caution">
    <text evidence="7">The sequence shown here is derived from an EMBL/GenBank/DDBJ whole genome shotgun (WGS) entry which is preliminary data.</text>
</comment>
<dbReference type="Pfam" id="PF00249">
    <property type="entry name" value="Myb_DNA-binding"/>
    <property type="match status" value="1"/>
</dbReference>
<dbReference type="PANTHER" id="PTHR31499:SF80">
    <property type="entry name" value="HTH MYB-TYPE DOMAIN-CONTAINING PROTEIN"/>
    <property type="match status" value="1"/>
</dbReference>
<dbReference type="SUPFAM" id="SSF46689">
    <property type="entry name" value="Homeodomain-like"/>
    <property type="match status" value="1"/>
</dbReference>
<evidence type="ECO:0000259" key="6">
    <source>
        <dbReference type="PROSITE" id="PS51294"/>
    </source>
</evidence>
<keyword evidence="8" id="KW-1185">Reference proteome</keyword>
<keyword evidence="2" id="KW-0805">Transcription regulation</keyword>
<dbReference type="InterPro" id="IPR001005">
    <property type="entry name" value="SANT/Myb"/>
</dbReference>
<dbReference type="GO" id="GO:0003700">
    <property type="term" value="F:DNA-binding transcription factor activity"/>
    <property type="evidence" value="ECO:0007669"/>
    <property type="project" value="InterPro"/>
</dbReference>
<protein>
    <recommendedName>
        <fullName evidence="6">HTH myb-type domain-containing protein</fullName>
    </recommendedName>
</protein>
<evidence type="ECO:0000256" key="1">
    <source>
        <dbReference type="ARBA" id="ARBA00004123"/>
    </source>
</evidence>
<dbReference type="InterPro" id="IPR046955">
    <property type="entry name" value="PHR1-like"/>
</dbReference>
<dbReference type="AlphaFoldDB" id="A0A6A2ZLP8"/>
<dbReference type="PANTHER" id="PTHR31499">
    <property type="entry name" value="MYB FAMILY TRANSCRIPTION FACTOR PHL11"/>
    <property type="match status" value="1"/>
</dbReference>
<dbReference type="Gene3D" id="1.10.10.60">
    <property type="entry name" value="Homeodomain-like"/>
    <property type="match status" value="1"/>
</dbReference>
<evidence type="ECO:0000313" key="8">
    <source>
        <dbReference type="Proteomes" id="UP000436088"/>
    </source>
</evidence>